<dbReference type="Gene3D" id="3.30.40.10">
    <property type="entry name" value="Zinc/RING finger domain, C3HC4 (zinc finger)"/>
    <property type="match status" value="1"/>
</dbReference>
<dbReference type="Pfam" id="PF00097">
    <property type="entry name" value="zf-C3HC4"/>
    <property type="match status" value="1"/>
</dbReference>
<name>A0A8B9G9X2_9PSIT</name>
<dbReference type="AlphaFoldDB" id="A0A8B9G9X2"/>
<evidence type="ECO:0000313" key="8">
    <source>
        <dbReference type="Proteomes" id="UP000694522"/>
    </source>
</evidence>
<keyword evidence="1" id="KW-0479">Metal-binding</keyword>
<dbReference type="InterPro" id="IPR017907">
    <property type="entry name" value="Znf_RING_CS"/>
</dbReference>
<organism evidence="7 8">
    <name type="scientific">Amazona collaria</name>
    <name type="common">yellow-billed parrot</name>
    <dbReference type="NCBI Taxonomy" id="241587"/>
    <lineage>
        <taxon>Eukaryota</taxon>
        <taxon>Metazoa</taxon>
        <taxon>Chordata</taxon>
        <taxon>Craniata</taxon>
        <taxon>Vertebrata</taxon>
        <taxon>Euteleostomi</taxon>
        <taxon>Archelosauria</taxon>
        <taxon>Archosauria</taxon>
        <taxon>Dinosauria</taxon>
        <taxon>Saurischia</taxon>
        <taxon>Theropoda</taxon>
        <taxon>Coelurosauria</taxon>
        <taxon>Aves</taxon>
        <taxon>Neognathae</taxon>
        <taxon>Neoaves</taxon>
        <taxon>Telluraves</taxon>
        <taxon>Australaves</taxon>
        <taxon>Psittaciformes</taxon>
        <taxon>Psittacidae</taxon>
        <taxon>Amazona</taxon>
    </lineage>
</organism>
<evidence type="ECO:0000256" key="3">
    <source>
        <dbReference type="ARBA" id="ARBA00022833"/>
    </source>
</evidence>
<proteinExistence type="predicted"/>
<sequence length="108" mass="12344">MADGERSDRRSSSPANSRRGSQAAPMDASEEPSGQEAPNIEVCMSFCRHCFCFPCIQEWARRKSVCPRCQGKKNRHHHLQMMKSPCWGTQEFSAEHQRLYSKVDDDPV</sequence>
<dbReference type="PROSITE" id="PS50089">
    <property type="entry name" value="ZF_RING_2"/>
    <property type="match status" value="1"/>
</dbReference>
<evidence type="ECO:0000256" key="5">
    <source>
        <dbReference type="SAM" id="MobiDB-lite"/>
    </source>
</evidence>
<dbReference type="InterPro" id="IPR001841">
    <property type="entry name" value="Znf_RING"/>
</dbReference>
<dbReference type="GO" id="GO:0008270">
    <property type="term" value="F:zinc ion binding"/>
    <property type="evidence" value="ECO:0007669"/>
    <property type="project" value="UniProtKB-KW"/>
</dbReference>
<evidence type="ECO:0000259" key="6">
    <source>
        <dbReference type="PROSITE" id="PS50089"/>
    </source>
</evidence>
<dbReference type="Proteomes" id="UP000694522">
    <property type="component" value="Unplaced"/>
</dbReference>
<feature type="domain" description="RING-type" evidence="6">
    <location>
        <begin position="47"/>
        <end position="70"/>
    </location>
</feature>
<evidence type="ECO:0000313" key="7">
    <source>
        <dbReference type="Ensembl" id="ENSACOP00000018659.1"/>
    </source>
</evidence>
<feature type="region of interest" description="Disordered" evidence="5">
    <location>
        <begin position="1"/>
        <end position="35"/>
    </location>
</feature>
<feature type="compositionally biased region" description="Basic and acidic residues" evidence="5">
    <location>
        <begin position="1"/>
        <end position="11"/>
    </location>
</feature>
<dbReference type="InterPro" id="IPR013083">
    <property type="entry name" value="Znf_RING/FYVE/PHD"/>
</dbReference>
<evidence type="ECO:0000256" key="4">
    <source>
        <dbReference type="PROSITE-ProRule" id="PRU00175"/>
    </source>
</evidence>
<evidence type="ECO:0000256" key="1">
    <source>
        <dbReference type="ARBA" id="ARBA00022723"/>
    </source>
</evidence>
<dbReference type="InterPro" id="IPR018957">
    <property type="entry name" value="Znf_C3HC4_RING-type"/>
</dbReference>
<accession>A0A8B9G9X2</accession>
<dbReference type="PROSITE" id="PS00518">
    <property type="entry name" value="ZF_RING_1"/>
    <property type="match status" value="1"/>
</dbReference>
<evidence type="ECO:0000256" key="2">
    <source>
        <dbReference type="ARBA" id="ARBA00022771"/>
    </source>
</evidence>
<dbReference type="SUPFAM" id="SSF57850">
    <property type="entry name" value="RING/U-box"/>
    <property type="match status" value="1"/>
</dbReference>
<keyword evidence="2 4" id="KW-0863">Zinc-finger</keyword>
<reference evidence="7" key="1">
    <citation type="submission" date="2025-08" db="UniProtKB">
        <authorList>
            <consortium name="Ensembl"/>
        </authorList>
    </citation>
    <scope>IDENTIFICATION</scope>
</reference>
<reference evidence="7" key="2">
    <citation type="submission" date="2025-09" db="UniProtKB">
        <authorList>
            <consortium name="Ensembl"/>
        </authorList>
    </citation>
    <scope>IDENTIFICATION</scope>
</reference>
<dbReference type="Ensembl" id="ENSACOT00000019327.1">
    <property type="protein sequence ID" value="ENSACOP00000018659.1"/>
    <property type="gene ID" value="ENSACOG00000012858.1"/>
</dbReference>
<protein>
    <recommendedName>
        <fullName evidence="6">RING-type domain-containing protein</fullName>
    </recommendedName>
</protein>
<keyword evidence="3" id="KW-0862">Zinc</keyword>
<keyword evidence="8" id="KW-1185">Reference proteome</keyword>